<dbReference type="Gene3D" id="2.40.10.10">
    <property type="entry name" value="Trypsin-like serine proteases"/>
    <property type="match status" value="2"/>
</dbReference>
<gene>
    <name evidence="1" type="ORF">SAMN05192573_11056</name>
</gene>
<dbReference type="Pfam" id="PF13365">
    <property type="entry name" value="Trypsin_2"/>
    <property type="match status" value="1"/>
</dbReference>
<dbReference type="EMBL" id="FNCG01000010">
    <property type="protein sequence ID" value="SDH49690.1"/>
    <property type="molecule type" value="Genomic_DNA"/>
</dbReference>
<protein>
    <recommendedName>
        <fullName evidence="3">Trypsin-like peptidase domain-containing protein</fullName>
    </recommendedName>
</protein>
<keyword evidence="2" id="KW-1185">Reference proteome</keyword>
<dbReference type="AlphaFoldDB" id="A0A1G8CXK0"/>
<dbReference type="InterPro" id="IPR043504">
    <property type="entry name" value="Peptidase_S1_PA_chymotrypsin"/>
</dbReference>
<dbReference type="SUPFAM" id="SSF50494">
    <property type="entry name" value="Trypsin-like serine proteases"/>
    <property type="match status" value="1"/>
</dbReference>
<evidence type="ECO:0008006" key="3">
    <source>
        <dbReference type="Google" id="ProtNLM"/>
    </source>
</evidence>
<name>A0A1G8CXK0_9SPHI</name>
<proteinExistence type="predicted"/>
<accession>A0A1G8CXK0</accession>
<dbReference type="STRING" id="551996.SAMN05192573_11056"/>
<sequence>MKLKKTIQVKIEYPETNSLDRKCKWICPELTAIDGIGELALWELKGLVVTIGFINDEQEKIIGSGVMIAPGVCLTATHVMEETRQKNALVYSFPCENSMRIWSPRDFSASEKVSVEIMPFQKKVPRYMDVGILSLSPFSKFEDHENYMFAPLEVSIPKIGERLWAAGYREIDNDGVPTLAFFCTSGIVTEQYLQGRGTFINGPCIEVAMETRGGMSGGPVYNAEGKVIGVISSSLEGAQGPSYISLIWPALLSTVYAPWPEKLWPKQTAGIQISADKGVKILGSARIDDEGSYKIKFPKQSSESMLAVLETAGIKLPEEDYDFQDFSHENFEKFLEEEGIKYLFVADKEIFDQGLIDKEYTEIIKLFQCFDASMLEGLEDLNIQSVKLLDNGNIGIDALYNIRIAFLRLRITREEYECHKDLISSLNSLQDQEIDEDYICYDHYARPFYRVNFTYNIQSGECQDIRFQSLSLKI</sequence>
<dbReference type="Proteomes" id="UP000199705">
    <property type="component" value="Unassembled WGS sequence"/>
</dbReference>
<evidence type="ECO:0000313" key="1">
    <source>
        <dbReference type="EMBL" id="SDH49690.1"/>
    </source>
</evidence>
<organism evidence="1 2">
    <name type="scientific">Mucilaginibacter gossypii</name>
    <dbReference type="NCBI Taxonomy" id="551996"/>
    <lineage>
        <taxon>Bacteria</taxon>
        <taxon>Pseudomonadati</taxon>
        <taxon>Bacteroidota</taxon>
        <taxon>Sphingobacteriia</taxon>
        <taxon>Sphingobacteriales</taxon>
        <taxon>Sphingobacteriaceae</taxon>
        <taxon>Mucilaginibacter</taxon>
    </lineage>
</organism>
<dbReference type="InterPro" id="IPR009003">
    <property type="entry name" value="Peptidase_S1_PA"/>
</dbReference>
<reference evidence="2" key="1">
    <citation type="submission" date="2016-10" db="EMBL/GenBank/DDBJ databases">
        <authorList>
            <person name="Varghese N."/>
            <person name="Submissions S."/>
        </authorList>
    </citation>
    <scope>NUCLEOTIDE SEQUENCE [LARGE SCALE GENOMIC DNA]</scope>
    <source>
        <strain evidence="2">Gh-67</strain>
    </source>
</reference>
<evidence type="ECO:0000313" key="2">
    <source>
        <dbReference type="Proteomes" id="UP000199705"/>
    </source>
</evidence>